<dbReference type="InterPro" id="IPR018389">
    <property type="entry name" value="DctP_fam"/>
</dbReference>
<name>A0ABY2XLW6_9GAMM</name>
<feature type="chain" id="PRO_5045070551" evidence="4">
    <location>
        <begin position="25"/>
        <end position="339"/>
    </location>
</feature>
<dbReference type="InterPro" id="IPR038404">
    <property type="entry name" value="TRAP_DctP_sf"/>
</dbReference>
<evidence type="ECO:0000256" key="2">
    <source>
        <dbReference type="ARBA" id="ARBA00022448"/>
    </source>
</evidence>
<dbReference type="SUPFAM" id="SSF53850">
    <property type="entry name" value="Periplasmic binding protein-like II"/>
    <property type="match status" value="1"/>
</dbReference>
<comment type="similarity">
    <text evidence="1">Belongs to the bacterial solute-binding protein 7 family.</text>
</comment>
<evidence type="ECO:0000256" key="3">
    <source>
        <dbReference type="ARBA" id="ARBA00022729"/>
    </source>
</evidence>
<keyword evidence="2" id="KW-0813">Transport</keyword>
<sequence length="339" mass="38042">MRMHRLMGATAALALMALSAAASAETWRLGLEEIEGSVQHRYAERFKELVEKRSDGDITVRLLPYGTWGSTYTALYDAVQNGAIQLGFGSGALGGTVPESQLLNLNFVMPADQWRTAKVLNSDAFLKSEAWQQSFRQRDLVPLAELPEGYQVWTANKPIRQPADMKGLKIRVMDNSLLRATYKAYGAAPTTIAYGELYSALQQGQAEANIQPVFAHQEMGFYEVQEYMIFARQSQFVATLMGNEQWYDGLSEERRAMIDKVVAKLVREGHDMQTSFNKKRLKAIKKASDIQIIELDDAQRQAFRDKARPVRQTYIDEVGERGQQALDTLLKAFGTAGDQ</sequence>
<protein>
    <submittedName>
        <fullName evidence="5">C4-dicarboxylate ABC transporter substrate-binding protein</fullName>
    </submittedName>
</protein>
<evidence type="ECO:0000313" key="5">
    <source>
        <dbReference type="EMBL" id="TMW12613.1"/>
    </source>
</evidence>
<comment type="caution">
    <text evidence="5">The sequence shown here is derived from an EMBL/GenBank/DDBJ whole genome shotgun (WGS) entry which is preliminary data.</text>
</comment>
<keyword evidence="6" id="KW-1185">Reference proteome</keyword>
<evidence type="ECO:0000256" key="4">
    <source>
        <dbReference type="SAM" id="SignalP"/>
    </source>
</evidence>
<gene>
    <name evidence="5" type="ORF">FGS76_10280</name>
</gene>
<organism evidence="5 6">
    <name type="scientific">Alloalcanivorax gelatiniphagus</name>
    <dbReference type="NCBI Taxonomy" id="1194167"/>
    <lineage>
        <taxon>Bacteria</taxon>
        <taxon>Pseudomonadati</taxon>
        <taxon>Pseudomonadota</taxon>
        <taxon>Gammaproteobacteria</taxon>
        <taxon>Oceanospirillales</taxon>
        <taxon>Alcanivoracaceae</taxon>
        <taxon>Alloalcanivorax</taxon>
    </lineage>
</organism>
<dbReference type="PANTHER" id="PTHR33376">
    <property type="match status" value="1"/>
</dbReference>
<reference evidence="5 6" key="1">
    <citation type="submission" date="2019-05" db="EMBL/GenBank/DDBJ databases">
        <title>Genome of Alcanivorax gelatiniphagus, an oil degrading marine bacteria.</title>
        <authorList>
            <person name="Kwon K.K."/>
        </authorList>
    </citation>
    <scope>NUCLEOTIDE SEQUENCE [LARGE SCALE GENOMIC DNA]</scope>
    <source>
        <strain evidence="5 6">MEBiC 08158</strain>
    </source>
</reference>
<dbReference type="Pfam" id="PF03480">
    <property type="entry name" value="DctP"/>
    <property type="match status" value="1"/>
</dbReference>
<proteinExistence type="inferred from homology"/>
<dbReference type="NCBIfam" id="NF037995">
    <property type="entry name" value="TRAP_S1"/>
    <property type="match status" value="1"/>
</dbReference>
<dbReference type="Gene3D" id="3.40.190.170">
    <property type="entry name" value="Bacterial extracellular solute-binding protein, family 7"/>
    <property type="match status" value="1"/>
</dbReference>
<evidence type="ECO:0000256" key="1">
    <source>
        <dbReference type="ARBA" id="ARBA00009023"/>
    </source>
</evidence>
<accession>A0ABY2XLW6</accession>
<evidence type="ECO:0000313" key="6">
    <source>
        <dbReference type="Proteomes" id="UP000739180"/>
    </source>
</evidence>
<keyword evidence="3 4" id="KW-0732">Signal</keyword>
<feature type="signal peptide" evidence="4">
    <location>
        <begin position="1"/>
        <end position="24"/>
    </location>
</feature>
<dbReference type="PANTHER" id="PTHR33376:SF7">
    <property type="entry name" value="C4-DICARBOXYLATE-BINDING PROTEIN DCTB"/>
    <property type="match status" value="1"/>
</dbReference>
<dbReference type="EMBL" id="VCQT01000032">
    <property type="protein sequence ID" value="TMW12613.1"/>
    <property type="molecule type" value="Genomic_DNA"/>
</dbReference>
<dbReference type="Proteomes" id="UP000739180">
    <property type="component" value="Unassembled WGS sequence"/>
</dbReference>